<gene>
    <name evidence="1" type="ORF">HHI36_015977</name>
</gene>
<dbReference type="AlphaFoldDB" id="A0ABD2N798"/>
<dbReference type="EMBL" id="JABFTP020000062">
    <property type="protein sequence ID" value="KAL3274596.1"/>
    <property type="molecule type" value="Genomic_DNA"/>
</dbReference>
<sequence>MVDNSLQKICSCTENIPRIFHEKNHENFIVGDNEDKYKSDTLILCSNFNNDPFTMLSKYGEPFGMEVEITKKLINKLGLNYQDSIDSIDDTMKHRLKIGDVSHTLYLLDHFSEDYIKDFLEICDGDQTCINRSAFKRDIAVLRPIS</sequence>
<evidence type="ECO:0000313" key="1">
    <source>
        <dbReference type="EMBL" id="KAL3274596.1"/>
    </source>
</evidence>
<dbReference type="Proteomes" id="UP001516400">
    <property type="component" value="Unassembled WGS sequence"/>
</dbReference>
<evidence type="ECO:0000313" key="2">
    <source>
        <dbReference type="Proteomes" id="UP001516400"/>
    </source>
</evidence>
<keyword evidence="2" id="KW-1185">Reference proteome</keyword>
<proteinExistence type="predicted"/>
<reference evidence="1 2" key="1">
    <citation type="journal article" date="2021" name="BMC Biol.">
        <title>Horizontally acquired antibacterial genes associated with adaptive radiation of ladybird beetles.</title>
        <authorList>
            <person name="Li H.S."/>
            <person name="Tang X.F."/>
            <person name="Huang Y.H."/>
            <person name="Xu Z.Y."/>
            <person name="Chen M.L."/>
            <person name="Du X.Y."/>
            <person name="Qiu B.Y."/>
            <person name="Chen P.T."/>
            <person name="Zhang W."/>
            <person name="Slipinski A."/>
            <person name="Escalona H.E."/>
            <person name="Waterhouse R.M."/>
            <person name="Zwick A."/>
            <person name="Pang H."/>
        </authorList>
    </citation>
    <scope>NUCLEOTIDE SEQUENCE [LARGE SCALE GENOMIC DNA]</scope>
    <source>
        <strain evidence="1">SYSU2018</strain>
    </source>
</reference>
<organism evidence="1 2">
    <name type="scientific">Cryptolaemus montrouzieri</name>
    <dbReference type="NCBI Taxonomy" id="559131"/>
    <lineage>
        <taxon>Eukaryota</taxon>
        <taxon>Metazoa</taxon>
        <taxon>Ecdysozoa</taxon>
        <taxon>Arthropoda</taxon>
        <taxon>Hexapoda</taxon>
        <taxon>Insecta</taxon>
        <taxon>Pterygota</taxon>
        <taxon>Neoptera</taxon>
        <taxon>Endopterygota</taxon>
        <taxon>Coleoptera</taxon>
        <taxon>Polyphaga</taxon>
        <taxon>Cucujiformia</taxon>
        <taxon>Coccinelloidea</taxon>
        <taxon>Coccinellidae</taxon>
        <taxon>Scymninae</taxon>
        <taxon>Scymnini</taxon>
        <taxon>Cryptolaemus</taxon>
    </lineage>
</organism>
<accession>A0ABD2N798</accession>
<name>A0ABD2N798_9CUCU</name>
<comment type="caution">
    <text evidence="1">The sequence shown here is derived from an EMBL/GenBank/DDBJ whole genome shotgun (WGS) entry which is preliminary data.</text>
</comment>
<protein>
    <submittedName>
        <fullName evidence="1">Uncharacterized protein</fullName>
    </submittedName>
</protein>